<evidence type="ECO:0000313" key="1">
    <source>
        <dbReference type="EMBL" id="KAK1863281.1"/>
    </source>
</evidence>
<accession>A0ACC3BZ27</accession>
<evidence type="ECO:0000313" key="2">
    <source>
        <dbReference type="Proteomes" id="UP000798662"/>
    </source>
</evidence>
<gene>
    <name evidence="1" type="ORF">I4F81_005839</name>
</gene>
<organism evidence="1 2">
    <name type="scientific">Pyropia yezoensis</name>
    <name type="common">Susabi-nori</name>
    <name type="synonym">Porphyra yezoensis</name>
    <dbReference type="NCBI Taxonomy" id="2788"/>
    <lineage>
        <taxon>Eukaryota</taxon>
        <taxon>Rhodophyta</taxon>
        <taxon>Bangiophyceae</taxon>
        <taxon>Bangiales</taxon>
        <taxon>Bangiaceae</taxon>
        <taxon>Pyropia</taxon>
    </lineage>
</organism>
<dbReference type="EMBL" id="CM020619">
    <property type="protein sequence ID" value="KAK1863281.1"/>
    <property type="molecule type" value="Genomic_DNA"/>
</dbReference>
<keyword evidence="2" id="KW-1185">Reference proteome</keyword>
<reference evidence="1" key="1">
    <citation type="submission" date="2019-11" db="EMBL/GenBank/DDBJ databases">
        <title>Nori genome reveals adaptations in red seaweeds to the harsh intertidal environment.</title>
        <authorList>
            <person name="Wang D."/>
            <person name="Mao Y."/>
        </authorList>
    </citation>
    <scope>NUCLEOTIDE SEQUENCE</scope>
    <source>
        <tissue evidence="1">Gametophyte</tissue>
    </source>
</reference>
<proteinExistence type="predicted"/>
<comment type="caution">
    <text evidence="1">The sequence shown here is derived from an EMBL/GenBank/DDBJ whole genome shotgun (WGS) entry which is preliminary data.</text>
</comment>
<sequence>MTKSKMELGYWGIRGLASPLRLALEYAGVDYTDRRFASAAEWHAHRDGELAAAGVVAFPSLPYLVVDDTTAVSQSRVILRFIADRHGFGGDGEAERTAAAMVQEEAADLNAAYLKVALAADTESARKEQVAGSITTHLGRLEAFLGDKEWIAGGAAPTYADILLFDVLEWMWHLDAELEAAYPKLRALRKRVGELPAIAAYVKRTDGDNPYLSRPFTPFKVG</sequence>
<protein>
    <submittedName>
        <fullName evidence="1">Uncharacterized protein</fullName>
    </submittedName>
</protein>
<dbReference type="Proteomes" id="UP000798662">
    <property type="component" value="Chromosome 2"/>
</dbReference>
<name>A0ACC3BZ27_PYRYE</name>